<accession>A0A142KC08</accession>
<name>A0A142KC08_9CAUD</name>
<evidence type="ECO:0000256" key="1">
    <source>
        <dbReference type="SAM" id="MobiDB-lite"/>
    </source>
</evidence>
<evidence type="ECO:0000313" key="3">
    <source>
        <dbReference type="Proteomes" id="UP000203938"/>
    </source>
</evidence>
<dbReference type="InterPro" id="IPR027417">
    <property type="entry name" value="P-loop_NTPase"/>
</dbReference>
<evidence type="ECO:0000313" key="2">
    <source>
        <dbReference type="EMBL" id="AMS03641.1"/>
    </source>
</evidence>
<dbReference type="RefSeq" id="YP_009302763.1">
    <property type="nucleotide sequence ID" value="NC_031247.1"/>
</dbReference>
<dbReference type="OrthoDB" id="1610at10239"/>
<dbReference type="Gene3D" id="3.40.50.300">
    <property type="entry name" value="P-loop containing nucleotide triphosphate hydrolases"/>
    <property type="match status" value="1"/>
</dbReference>
<reference evidence="3" key="1">
    <citation type="submission" date="2016-03" db="EMBL/GenBank/DDBJ databases">
        <authorList>
            <person name="Berryman E.N."/>
            <person name="Forrest K.M."/>
            <person name="McHale L."/>
            <person name="Wertz A.T."/>
            <person name="Zhuang Z."/>
            <person name="Kasturiarachi N.S."/>
            <person name="Pressimone C.A."/>
            <person name="Schiebel J.G."/>
            <person name="Furbee E.C."/>
            <person name="Grubb S.R."/>
            <person name="Warner M.H."/>
            <person name="Montgomery M.T."/>
            <person name="Garlena R.A."/>
            <person name="Russell D.A."/>
            <person name="Pope W.H."/>
            <person name="Jacobs-Sera D."/>
            <person name="Hendrix R.W."/>
            <person name="Hatfull G.F."/>
        </authorList>
    </citation>
    <scope>NUCLEOTIDE SEQUENCE [LARGE SCALE GENOMIC DNA]</scope>
</reference>
<protein>
    <submittedName>
        <fullName evidence="2">Terminase large subunit</fullName>
    </submittedName>
</protein>
<keyword evidence="3" id="KW-1185">Reference proteome</keyword>
<dbReference type="KEGG" id="vg:29125571"/>
<gene>
    <name evidence="2" type="primary">6</name>
    <name evidence="2" type="ORF">SEA_BETTERKATZ_6</name>
</gene>
<sequence length="476" mass="51809">MLPWQEMGVRLGKARDAAGRWAAFEVGVLVSRQNGKNGGIEVVELSWMVEEPGVSILHTAHEFQTALESMQRLEDLIRAHPKLEKEIAQVRHGNGKEMIRLKNGSTIRFRTRTKSGGRGFSVDRLVIDEAMIWSPASQAAIMPLLTTAENPQIWYLGSAADANVHEYCAKWSGLRAAGVKGEARRLLWLEWSAPDPPEDPDARAAWRMDPDNIAAANPSLEWPLPTRGPLVTFDYIDAEVESFRANLEKWEVERLGAGVWPPEEDEYERVVPAEVVGDRIDRSPRFVGSPVLGIDLAPDRRRWAVSAGWRTDAGRIHVEVGMWKACTHAELLRFVEAVVTDWDPVAVVLDGRSPTAVIVPKLVAIGIEPELLNTPQMATASGGIVDDMLAGTVSHSGQPEFINSVDSARKHALAQGDFVFNRDGGGAVPFIASACAYRGVLMFASAPKSAPASPVSGAPEERPAGGAELDVLGTAF</sequence>
<dbReference type="Proteomes" id="UP000203938">
    <property type="component" value="Segment"/>
</dbReference>
<dbReference type="EMBL" id="KU963261">
    <property type="protein sequence ID" value="AMS03641.1"/>
    <property type="molecule type" value="Genomic_DNA"/>
</dbReference>
<proteinExistence type="predicted"/>
<dbReference type="GeneID" id="29125571"/>
<organism evidence="2 3">
    <name type="scientific">Gordonia phage BetterKatz</name>
    <dbReference type="NCBI Taxonomy" id="1821551"/>
    <lineage>
        <taxon>Viruses</taxon>
        <taxon>Duplodnaviria</taxon>
        <taxon>Heunggongvirae</taxon>
        <taxon>Uroviricota</taxon>
        <taxon>Caudoviricetes</taxon>
        <taxon>Betterkatzvirus</taxon>
        <taxon>Betterkatzvirus betterkatz</taxon>
    </lineage>
</organism>
<feature type="region of interest" description="Disordered" evidence="1">
    <location>
        <begin position="451"/>
        <end position="476"/>
    </location>
</feature>